<dbReference type="EMBL" id="BARU01030345">
    <property type="protein sequence ID" value="GAH62782.1"/>
    <property type="molecule type" value="Genomic_DNA"/>
</dbReference>
<comment type="caution">
    <text evidence="1">The sequence shown here is derived from an EMBL/GenBank/DDBJ whole genome shotgun (WGS) entry which is preliminary data.</text>
</comment>
<sequence>KFPRNILELWVFLDGKKKYPMNDLVEHGTIRDLMNMKGN</sequence>
<protein>
    <submittedName>
        <fullName evidence="1">Uncharacterized protein</fullName>
    </submittedName>
</protein>
<name>X1H031_9ZZZZ</name>
<gene>
    <name evidence="1" type="ORF">S03H2_48166</name>
</gene>
<dbReference type="AlphaFoldDB" id="X1H031"/>
<proteinExistence type="predicted"/>
<feature type="non-terminal residue" evidence="1">
    <location>
        <position position="1"/>
    </location>
</feature>
<organism evidence="1">
    <name type="scientific">marine sediment metagenome</name>
    <dbReference type="NCBI Taxonomy" id="412755"/>
    <lineage>
        <taxon>unclassified sequences</taxon>
        <taxon>metagenomes</taxon>
        <taxon>ecological metagenomes</taxon>
    </lineage>
</organism>
<accession>X1H031</accession>
<reference evidence="1" key="1">
    <citation type="journal article" date="2014" name="Front. Microbiol.">
        <title>High frequency of phylogenetically diverse reductive dehalogenase-homologous genes in deep subseafloor sedimentary metagenomes.</title>
        <authorList>
            <person name="Kawai M."/>
            <person name="Futagami T."/>
            <person name="Toyoda A."/>
            <person name="Takaki Y."/>
            <person name="Nishi S."/>
            <person name="Hori S."/>
            <person name="Arai W."/>
            <person name="Tsubouchi T."/>
            <person name="Morono Y."/>
            <person name="Uchiyama I."/>
            <person name="Ito T."/>
            <person name="Fujiyama A."/>
            <person name="Inagaki F."/>
            <person name="Takami H."/>
        </authorList>
    </citation>
    <scope>NUCLEOTIDE SEQUENCE</scope>
    <source>
        <strain evidence="1">Expedition CK06-06</strain>
    </source>
</reference>
<evidence type="ECO:0000313" key="1">
    <source>
        <dbReference type="EMBL" id="GAH62782.1"/>
    </source>
</evidence>